<keyword evidence="3" id="KW-0347">Helicase</keyword>
<dbReference type="GO" id="GO:0004386">
    <property type="term" value="F:helicase activity"/>
    <property type="evidence" value="ECO:0007669"/>
    <property type="project" value="UniProtKB-KW"/>
</dbReference>
<dbReference type="OrthoDB" id="9802848at2"/>
<dbReference type="RefSeq" id="WP_147669209.1">
    <property type="nucleotide sequence ID" value="NZ_VDUW01000012.1"/>
</dbReference>
<dbReference type="InterPro" id="IPR001650">
    <property type="entry name" value="Helicase_C-like"/>
</dbReference>
<feature type="domain" description="Helicase C-terminal" evidence="2">
    <location>
        <begin position="272"/>
        <end position="425"/>
    </location>
</feature>
<dbReference type="GO" id="GO:0005829">
    <property type="term" value="C:cytosol"/>
    <property type="evidence" value="ECO:0007669"/>
    <property type="project" value="TreeGrafter"/>
</dbReference>
<dbReference type="PROSITE" id="PS51194">
    <property type="entry name" value="HELICASE_CTER"/>
    <property type="match status" value="1"/>
</dbReference>
<dbReference type="GO" id="GO:0003677">
    <property type="term" value="F:DNA binding"/>
    <property type="evidence" value="ECO:0007669"/>
    <property type="project" value="InterPro"/>
</dbReference>
<dbReference type="Pfam" id="PF04851">
    <property type="entry name" value="ResIII"/>
    <property type="match status" value="1"/>
</dbReference>
<dbReference type="SMART" id="SM00487">
    <property type="entry name" value="DEXDc"/>
    <property type="match status" value="1"/>
</dbReference>
<evidence type="ECO:0000313" key="4">
    <source>
        <dbReference type="Proteomes" id="UP000321574"/>
    </source>
</evidence>
<keyword evidence="4" id="KW-1185">Reference proteome</keyword>
<dbReference type="AlphaFoldDB" id="A0A5C8NIT0"/>
<comment type="caution">
    <text evidence="3">The sequence shown here is derived from an EMBL/GenBank/DDBJ whole genome shotgun (WGS) entry which is preliminary data.</text>
</comment>
<dbReference type="Proteomes" id="UP000321574">
    <property type="component" value="Unassembled WGS sequence"/>
</dbReference>
<proteinExistence type="predicted"/>
<dbReference type="PANTHER" id="PTHR47396:SF1">
    <property type="entry name" value="ATP-DEPENDENT HELICASE IRC3-RELATED"/>
    <property type="match status" value="1"/>
</dbReference>
<name>A0A5C8NIT0_9BACI</name>
<keyword evidence="3" id="KW-0067">ATP-binding</keyword>
<evidence type="ECO:0000259" key="1">
    <source>
        <dbReference type="PROSITE" id="PS51192"/>
    </source>
</evidence>
<dbReference type="GO" id="GO:0005524">
    <property type="term" value="F:ATP binding"/>
    <property type="evidence" value="ECO:0007669"/>
    <property type="project" value="InterPro"/>
</dbReference>
<sequence length="615" mass="71093">MSYFSEVVPNIENNNKLRDPQKEAYIKIREYFNANPNGEALVVLPTGTGKSGLIAIAPYSVATKRVLVITPGLVTKKSVVKTLHPLEENFWLNYDVLFDPMDMPVVEEYESDMLQSSLEKCHVVIANVHKLYKDRESSLINRVPGDFFDMIIIDEAHHSVADTWKYALDYFSEAKKLHVTGTPYRGDHKELPGEEIHNTPLSEVMALKYVKWLRKQTINNSNLYFTIPDQGEKLTKDEVLALKEKEWLEKSVALSKDCSLDVIEESINQLSQIKQYSTEVPHKILAVACSIHHAEDIASWYNQKGKSVVIVHSGMNKDQLDAAFLSIENHECEVVVSVNMLMEGYDHKYLTVLALFRPYRSLNGFAQVVGRVLRTIPDNEIQSFAIDNNAVVIFHEEIGLNDMWQHFSREVERSKKIPIREYEFSDREYTKREVVYAMIDKDDYFVSENDSYLESIDFNEMFRVAREEVDKDVLSKLDALKKAGLDDEEIEVTKAALREKAIKRKKGEIDEILISKRPELLRKKTRDYLYNNANEAVQAVLEEKNIEPKEYELYDKFKGLIKNLSSSTTNDGILVWYINLRLSRKFGPVKEREPDQLLASKKYLEKLVEEIRRML</sequence>
<dbReference type="Pfam" id="PF00271">
    <property type="entry name" value="Helicase_C"/>
    <property type="match status" value="1"/>
</dbReference>
<dbReference type="EMBL" id="VDUW01000012">
    <property type="protein sequence ID" value="TXL61100.1"/>
    <property type="molecule type" value="Genomic_DNA"/>
</dbReference>
<evidence type="ECO:0000259" key="2">
    <source>
        <dbReference type="PROSITE" id="PS51194"/>
    </source>
</evidence>
<gene>
    <name evidence="3" type="ORF">FHP05_13525</name>
</gene>
<dbReference type="SUPFAM" id="SSF52540">
    <property type="entry name" value="P-loop containing nucleoside triphosphate hydrolases"/>
    <property type="match status" value="1"/>
</dbReference>
<evidence type="ECO:0000313" key="3">
    <source>
        <dbReference type="EMBL" id="TXL61100.1"/>
    </source>
</evidence>
<keyword evidence="3" id="KW-0547">Nucleotide-binding</keyword>
<dbReference type="InterPro" id="IPR006935">
    <property type="entry name" value="Helicase/UvrB_N"/>
</dbReference>
<dbReference type="GO" id="GO:0016787">
    <property type="term" value="F:hydrolase activity"/>
    <property type="evidence" value="ECO:0007669"/>
    <property type="project" value="InterPro"/>
</dbReference>
<dbReference type="Gene3D" id="3.40.50.300">
    <property type="entry name" value="P-loop containing nucleotide triphosphate hydrolases"/>
    <property type="match status" value="2"/>
</dbReference>
<feature type="domain" description="Helicase ATP-binding" evidence="1">
    <location>
        <begin position="31"/>
        <end position="201"/>
    </location>
</feature>
<reference evidence="3 4" key="1">
    <citation type="submission" date="2019-06" db="EMBL/GenBank/DDBJ databases">
        <title>Cerasibacillus sp. nov., isolated from maize field.</title>
        <authorList>
            <person name="Lin S.-Y."/>
            <person name="Tsai C.-F."/>
            <person name="Young C.-C."/>
        </authorList>
    </citation>
    <scope>NUCLEOTIDE SEQUENCE [LARGE SCALE GENOMIC DNA]</scope>
    <source>
        <strain evidence="3 4">CC-CFT480</strain>
    </source>
</reference>
<dbReference type="InterPro" id="IPR050742">
    <property type="entry name" value="Helicase_Restrict-Modif_Enz"/>
</dbReference>
<organism evidence="3 4">
    <name type="scientific">Cerasibacillus terrae</name>
    <dbReference type="NCBI Taxonomy" id="2498845"/>
    <lineage>
        <taxon>Bacteria</taxon>
        <taxon>Bacillati</taxon>
        <taxon>Bacillota</taxon>
        <taxon>Bacilli</taxon>
        <taxon>Bacillales</taxon>
        <taxon>Bacillaceae</taxon>
        <taxon>Cerasibacillus</taxon>
    </lineage>
</organism>
<dbReference type="InterPro" id="IPR027417">
    <property type="entry name" value="P-loop_NTPase"/>
</dbReference>
<dbReference type="SMART" id="SM00490">
    <property type="entry name" value="HELICc"/>
    <property type="match status" value="1"/>
</dbReference>
<dbReference type="PANTHER" id="PTHR47396">
    <property type="entry name" value="TYPE I RESTRICTION ENZYME ECOKI R PROTEIN"/>
    <property type="match status" value="1"/>
</dbReference>
<dbReference type="InterPro" id="IPR014001">
    <property type="entry name" value="Helicase_ATP-bd"/>
</dbReference>
<dbReference type="PROSITE" id="PS51192">
    <property type="entry name" value="HELICASE_ATP_BIND_1"/>
    <property type="match status" value="1"/>
</dbReference>
<accession>A0A5C8NIT0</accession>
<keyword evidence="3" id="KW-0378">Hydrolase</keyword>
<protein>
    <submittedName>
        <fullName evidence="3">Helicase</fullName>
    </submittedName>
</protein>